<comment type="similarity">
    <text evidence="2 9 10">Belongs to the acetyltransferase family. RimI subfamily.</text>
</comment>
<dbReference type="EMBL" id="CP009706">
    <property type="protein sequence ID" value="AIU71657.1"/>
    <property type="molecule type" value="Genomic_DNA"/>
</dbReference>
<dbReference type="NCBIfam" id="TIGR01575">
    <property type="entry name" value="rimI"/>
    <property type="match status" value="1"/>
</dbReference>
<feature type="binding site" evidence="9">
    <location>
        <position position="116"/>
    </location>
    <ligand>
        <name>acetyl-CoA</name>
        <dbReference type="ChEBI" id="CHEBI:57288"/>
    </ligand>
</feature>
<dbReference type="PANTHER" id="PTHR43420">
    <property type="entry name" value="ACETYLTRANSFERASE"/>
    <property type="match status" value="1"/>
</dbReference>
<evidence type="ECO:0000256" key="3">
    <source>
        <dbReference type="ARBA" id="ARBA00022490"/>
    </source>
</evidence>
<evidence type="ECO:0000256" key="6">
    <source>
        <dbReference type="ARBA" id="ARBA00051697"/>
    </source>
</evidence>
<evidence type="ECO:0000256" key="8">
    <source>
        <dbReference type="ARBA" id="ARBA00072527"/>
    </source>
</evidence>
<dbReference type="SUPFAM" id="SSF55729">
    <property type="entry name" value="Acyl-CoA N-acyltransferases (Nat)"/>
    <property type="match status" value="1"/>
</dbReference>
<dbReference type="HAMAP" id="MF_02210">
    <property type="entry name" value="RimI"/>
    <property type="match status" value="1"/>
</dbReference>
<dbReference type="KEGG" id="hav:AT03_04090"/>
<reference evidence="12 13" key="1">
    <citation type="journal article" date="2014" name="Gut Pathog.">
        <title>Gene clusters of Hafnia alvei strain FB1 important in survival and pathogenesis: a draft genome perspective.</title>
        <authorList>
            <person name="Tan J.Y."/>
            <person name="Yin W.F."/>
            <person name="Chan K.G."/>
        </authorList>
    </citation>
    <scope>NUCLEOTIDE SEQUENCE [LARGE SCALE GENOMIC DNA]</scope>
    <source>
        <strain evidence="12 13">FB1</strain>
    </source>
</reference>
<dbReference type="CDD" id="cd04301">
    <property type="entry name" value="NAT_SF"/>
    <property type="match status" value="1"/>
</dbReference>
<evidence type="ECO:0000256" key="2">
    <source>
        <dbReference type="ARBA" id="ARBA00005395"/>
    </source>
</evidence>
<feature type="binding site" evidence="9">
    <location>
        <begin position="77"/>
        <end position="79"/>
    </location>
    <ligand>
        <name>acetyl-CoA</name>
        <dbReference type="ChEBI" id="CHEBI:57288"/>
    </ligand>
</feature>
<accession>A0A097QYV6</accession>
<gene>
    <name evidence="9 12" type="primary">rimI</name>
    <name evidence="12" type="ORF">AT03_04090</name>
</gene>
<dbReference type="FunFam" id="3.40.630.30:FF:000018">
    <property type="entry name" value="[Ribosomal protein S18]-alanine N-acetyltransferase"/>
    <property type="match status" value="1"/>
</dbReference>
<keyword evidence="3 9" id="KW-0963">Cytoplasm</keyword>
<protein>
    <recommendedName>
        <fullName evidence="8 9">[Ribosomal protein bS18]-alanine N-acetyltransferase</fullName>
        <ecNumber evidence="7 9">2.3.1.266</ecNumber>
    </recommendedName>
</protein>
<keyword evidence="13" id="KW-1185">Reference proteome</keyword>
<feature type="active site" description="Proton donor" evidence="9">
    <location>
        <position position="123"/>
    </location>
</feature>
<evidence type="ECO:0000256" key="9">
    <source>
        <dbReference type="HAMAP-Rule" id="MF_02210"/>
    </source>
</evidence>
<keyword evidence="4 9" id="KW-0808">Transferase</keyword>
<comment type="function">
    <text evidence="9 10">Acetylates the N-terminal alanine of ribosomal protein bS18.</text>
</comment>
<feature type="domain" description="N-acetyltransferase" evidence="11">
    <location>
        <begin position="27"/>
        <end position="128"/>
    </location>
</feature>
<dbReference type="InterPro" id="IPR050680">
    <property type="entry name" value="YpeA/RimI_acetyltransf"/>
</dbReference>
<name>A0A097QYV6_HAFAL</name>
<evidence type="ECO:0000256" key="10">
    <source>
        <dbReference type="RuleBase" id="RU363094"/>
    </source>
</evidence>
<feature type="active site" description="Proton acceptor" evidence="9">
    <location>
        <position position="111"/>
    </location>
</feature>
<dbReference type="HOGENOM" id="CLU_013985_23_2_6"/>
<keyword evidence="5 9" id="KW-0012">Acyltransferase</keyword>
<dbReference type="AlphaFoldDB" id="A0A097QYV6"/>
<dbReference type="InterPro" id="IPR000182">
    <property type="entry name" value="GNAT_dom"/>
</dbReference>
<dbReference type="GO" id="GO:0005737">
    <property type="term" value="C:cytoplasm"/>
    <property type="evidence" value="ECO:0007669"/>
    <property type="project" value="UniProtKB-SubCell"/>
</dbReference>
<evidence type="ECO:0000256" key="5">
    <source>
        <dbReference type="ARBA" id="ARBA00023315"/>
    </source>
</evidence>
<dbReference type="RefSeq" id="WP_038501958.1">
    <property type="nucleotide sequence ID" value="NZ_CP009706.1"/>
</dbReference>
<dbReference type="NCBIfam" id="NF007025">
    <property type="entry name" value="PRK09491.1"/>
    <property type="match status" value="1"/>
</dbReference>
<dbReference type="Proteomes" id="UP000029986">
    <property type="component" value="Chromosome"/>
</dbReference>
<comment type="subcellular location">
    <subcellularLocation>
        <location evidence="1 9 10">Cytoplasm</location>
    </subcellularLocation>
</comment>
<comment type="catalytic activity">
    <reaction evidence="6 9 10">
        <text>N-terminal L-alanyl-[ribosomal protein bS18] + acetyl-CoA = N-terminal N(alpha)-acetyl-L-alanyl-[ribosomal protein bS18] + CoA + H(+)</text>
        <dbReference type="Rhea" id="RHEA:43756"/>
        <dbReference type="Rhea" id="RHEA-COMP:10676"/>
        <dbReference type="Rhea" id="RHEA-COMP:10677"/>
        <dbReference type="ChEBI" id="CHEBI:15378"/>
        <dbReference type="ChEBI" id="CHEBI:57287"/>
        <dbReference type="ChEBI" id="CHEBI:57288"/>
        <dbReference type="ChEBI" id="CHEBI:64718"/>
        <dbReference type="ChEBI" id="CHEBI:83683"/>
        <dbReference type="EC" id="2.3.1.266"/>
    </reaction>
</comment>
<dbReference type="InterPro" id="IPR006464">
    <property type="entry name" value="AcTrfase_RimI/Ard1"/>
</dbReference>
<dbReference type="InterPro" id="IPR016181">
    <property type="entry name" value="Acyl_CoA_acyltransferase"/>
</dbReference>
<dbReference type="PATRIC" id="fig|1453496.5.peg.812"/>
<evidence type="ECO:0000313" key="12">
    <source>
        <dbReference type="EMBL" id="AIU71657.1"/>
    </source>
</evidence>
<dbReference type="eggNOG" id="COG0456">
    <property type="taxonomic scope" value="Bacteria"/>
</dbReference>
<proteinExistence type="inferred from homology"/>
<evidence type="ECO:0000256" key="4">
    <source>
        <dbReference type="ARBA" id="ARBA00022679"/>
    </source>
</evidence>
<feature type="binding site" evidence="9">
    <location>
        <begin position="85"/>
        <end position="90"/>
    </location>
    <ligand>
        <name>acetyl-CoA</name>
        <dbReference type="ChEBI" id="CHEBI:57288"/>
    </ligand>
</feature>
<dbReference type="InterPro" id="IPR043690">
    <property type="entry name" value="RimI"/>
</dbReference>
<organism evidence="12 13">
    <name type="scientific">Hafnia alvei FB1</name>
    <dbReference type="NCBI Taxonomy" id="1453496"/>
    <lineage>
        <taxon>Bacteria</taxon>
        <taxon>Pseudomonadati</taxon>
        <taxon>Pseudomonadota</taxon>
        <taxon>Gammaproteobacteria</taxon>
        <taxon>Enterobacterales</taxon>
        <taxon>Hafniaceae</taxon>
        <taxon>Hafnia</taxon>
    </lineage>
</organism>
<evidence type="ECO:0000259" key="11">
    <source>
        <dbReference type="Pfam" id="PF00583"/>
    </source>
</evidence>
<evidence type="ECO:0000256" key="1">
    <source>
        <dbReference type="ARBA" id="ARBA00004496"/>
    </source>
</evidence>
<dbReference type="EC" id="2.3.1.266" evidence="7 9"/>
<evidence type="ECO:0000256" key="7">
    <source>
        <dbReference type="ARBA" id="ARBA00067002"/>
    </source>
</evidence>
<dbReference type="Gene3D" id="3.40.630.30">
    <property type="match status" value="1"/>
</dbReference>
<sequence length="155" mass="17259">MMNNISSLKGEISPLTEADFKAAFDIECASHAFPWTEKTFLSNHGERYYNLKLECAGKLAAFAITQVVLDEATLFNIAVAPEFQRKGLGRELLDALIVGLEEKGIVTLWLEVRDSNRAAIALYESLGFNEVSIRRNYYPTADGREDARIMALPLG</sequence>
<dbReference type="GO" id="GO:0008999">
    <property type="term" value="F:protein-N-terminal-alanine acetyltransferase activity"/>
    <property type="evidence" value="ECO:0007669"/>
    <property type="project" value="UniProtKB-UniRule"/>
</dbReference>
<dbReference type="Pfam" id="PF00583">
    <property type="entry name" value="Acetyltransf_1"/>
    <property type="match status" value="1"/>
</dbReference>
<evidence type="ECO:0000313" key="13">
    <source>
        <dbReference type="Proteomes" id="UP000029986"/>
    </source>
</evidence>
<dbReference type="PANTHER" id="PTHR43420:SF51">
    <property type="entry name" value="PEPTIDYL-LYSINE N-ACETYLTRANSFERASE YIAC"/>
    <property type="match status" value="1"/>
</dbReference>
<dbReference type="OrthoDB" id="9796919at2"/>